<organism evidence="1 2">
    <name type="scientific">Daphnia galeata</name>
    <dbReference type="NCBI Taxonomy" id="27404"/>
    <lineage>
        <taxon>Eukaryota</taxon>
        <taxon>Metazoa</taxon>
        <taxon>Ecdysozoa</taxon>
        <taxon>Arthropoda</taxon>
        <taxon>Crustacea</taxon>
        <taxon>Branchiopoda</taxon>
        <taxon>Diplostraca</taxon>
        <taxon>Cladocera</taxon>
        <taxon>Anomopoda</taxon>
        <taxon>Daphniidae</taxon>
        <taxon>Daphnia</taxon>
    </lineage>
</organism>
<proteinExistence type="predicted"/>
<evidence type="ECO:0000313" key="1">
    <source>
        <dbReference type="EMBL" id="CAH0109135.1"/>
    </source>
</evidence>
<dbReference type="Proteomes" id="UP000789390">
    <property type="component" value="Unassembled WGS sequence"/>
</dbReference>
<sequence length="42" mass="4946">MIILNRTNFKRGVSLWVDRFKFKIISIVACYFLSLHIPCKSS</sequence>
<evidence type="ECO:0000313" key="2">
    <source>
        <dbReference type="Proteomes" id="UP000789390"/>
    </source>
</evidence>
<dbReference type="AlphaFoldDB" id="A0A8J2RVD6"/>
<gene>
    <name evidence="1" type="ORF">DGAL_LOCUS12598</name>
</gene>
<reference evidence="1" key="1">
    <citation type="submission" date="2021-11" db="EMBL/GenBank/DDBJ databases">
        <authorList>
            <person name="Schell T."/>
        </authorList>
    </citation>
    <scope>NUCLEOTIDE SEQUENCE</scope>
    <source>
        <strain evidence="1">M5</strain>
    </source>
</reference>
<accession>A0A8J2RVD6</accession>
<protein>
    <submittedName>
        <fullName evidence="1">Uncharacterized protein</fullName>
    </submittedName>
</protein>
<keyword evidence="2" id="KW-1185">Reference proteome</keyword>
<name>A0A8J2RVD6_9CRUS</name>
<comment type="caution">
    <text evidence="1">The sequence shown here is derived from an EMBL/GenBank/DDBJ whole genome shotgun (WGS) entry which is preliminary data.</text>
</comment>
<dbReference type="EMBL" id="CAKKLH010000291">
    <property type="protein sequence ID" value="CAH0109135.1"/>
    <property type="molecule type" value="Genomic_DNA"/>
</dbReference>